<dbReference type="Proteomes" id="UP000071065">
    <property type="component" value="Chromosome"/>
</dbReference>
<feature type="compositionally biased region" description="Low complexity" evidence="1">
    <location>
        <begin position="337"/>
        <end position="354"/>
    </location>
</feature>
<sequence>MAICRNTPLFLFSFISALALNASALDLSFRQHDSQLFYLPLMTLSFGLSPNTSHQKELWLFKNFLQSNLIPDSVPAESYDKLRLQIELTNTISGLSASDPTGNTSKSVTLYSSMISEQYRIVLPRTDIAPLSITPKIIEIILDHELLQLLSVSSVEQLITLLYQPPVASVASPGGGDGGDDGDNNEHFRKHFQFPDFLLFIYPEKRRPVLRITEQDIKSIRLQHKLKLLAIIRRKLKNTDDENLKKIYQDRIMVIQADYNDLISEWQTKVPLYASDPESWTPSSYAELDQLLTYYFDYFADAQSILFNKLPGSVGDLTEDPMAQQKHSSQSPEDTPSQQQNEQSGQQLSDNSDNSDNKGDFGDDKNDPPEDDSVSAVQTVDMSYSQKVEAFLAIPEEDFLRLDRQLKLELFKTSNSPSNQINRAKKTMAMAVFKWLKNRNKDEARKEFMQAYELSEVARQNIPAYRHSHVVGNPSPTVYPLSLGDGTGMSLFATSPGQQASAHPFDPDDQILAWLMIHKYKKLLDATSEDPEADALELHSYFFRSIERANPEVLPLLIMYYAGALPGINCPVNFEIYLELLLKFEDCITDYDSHYFFPVSFTTLDRIRWAPMGDTTYKSVELASMHLLQRISYYILLRYMAECTDNDFIKSSDLAKNPQSYDRFFNMIYTTSRGIKAIKENWIYDDDRAYEAICSDLNEHKNRIEKINKVPDLTEGLRILKSLHYQSLAVLVRVKIKCFNKSTKIIKTLKREVLEFHQKAADHFPELWHRVFQDAIDIGMTSEAREAARQLNYFWQERNLLLADYWQERFDSLSSQLAETVAPVPEPAEQSTTPLLLPDLPAQSQGKATATGKKNRKTRQTLQKKPYQLLSIPVSTSAQEELARGENSKADKLPETLSPTDLATLPGATIKVDRTRRNVQDSSQDGEQWQVQAATKIIRPFERIYRKNWNRQIYDTLKKVRTSREKGKPREEYNLYEKQLKGNSKSIVGIERIWEEMGWLLLHQYDGSFATQAIPENLRKEVLKITFKAKDHYFLPAIALLLGLDEMNSNLSPDVLSQAVRDILREEEFDSDDQKNELIHRFRCLSSSVAHSFSLAAMASPRNRKLKVLAEQWYKTKNDLIALKTQNAVNAK</sequence>
<evidence type="ECO:0000256" key="1">
    <source>
        <dbReference type="SAM" id="MobiDB-lite"/>
    </source>
</evidence>
<feature type="region of interest" description="Disordered" evidence="1">
    <location>
        <begin position="821"/>
        <end position="902"/>
    </location>
</feature>
<feature type="chain" id="PRO_5007493020" evidence="2">
    <location>
        <begin position="25"/>
        <end position="1132"/>
    </location>
</feature>
<feature type="compositionally biased region" description="Polar residues" evidence="1">
    <location>
        <begin position="325"/>
        <end position="336"/>
    </location>
</feature>
<proteinExistence type="predicted"/>
<accession>A0A142B929</accession>
<evidence type="ECO:0000313" key="4">
    <source>
        <dbReference type="Proteomes" id="UP000071065"/>
    </source>
</evidence>
<keyword evidence="2" id="KW-0732">Signal</keyword>
<dbReference type="AlphaFoldDB" id="A0A142B929"/>
<dbReference type="STRING" id="570277.EZMO1_1049"/>
<feature type="compositionally biased region" description="Basic and acidic residues" evidence="1">
    <location>
        <begin position="355"/>
        <end position="368"/>
    </location>
</feature>
<name>A0A142B929_9GAMM</name>
<gene>
    <name evidence="3" type="ORF">EZMO1_1049</name>
</gene>
<feature type="signal peptide" evidence="2">
    <location>
        <begin position="1"/>
        <end position="24"/>
    </location>
</feature>
<reference evidence="3 4" key="1">
    <citation type="journal article" date="2016" name="Front. Microbiol.">
        <title>Genomic Insight into the Host-Endosymbiont Relationship of Endozoicomonas montiporae CL-33(T) with its Coral Host.</title>
        <authorList>
            <person name="Ding J.-Y."/>
            <person name="Shiu J.-H."/>
            <person name="Chen W.-M."/>
            <person name="Chiang Y.-R."/>
            <person name="Tang S.-L."/>
        </authorList>
    </citation>
    <scope>NUCLEOTIDE SEQUENCE [LARGE SCALE GENOMIC DNA]</scope>
    <source>
        <strain evidence="3 4">CL-33</strain>
    </source>
</reference>
<dbReference type="EMBL" id="CP013251">
    <property type="protein sequence ID" value="AMO55255.1"/>
    <property type="molecule type" value="Genomic_DNA"/>
</dbReference>
<protein>
    <submittedName>
        <fullName evidence="3">Uncharacterized protein</fullName>
    </submittedName>
</protein>
<feature type="region of interest" description="Disordered" evidence="1">
    <location>
        <begin position="316"/>
        <end position="376"/>
    </location>
</feature>
<organism evidence="3 4">
    <name type="scientific">Endozoicomonas montiporae CL-33</name>
    <dbReference type="NCBI Taxonomy" id="570277"/>
    <lineage>
        <taxon>Bacteria</taxon>
        <taxon>Pseudomonadati</taxon>
        <taxon>Pseudomonadota</taxon>
        <taxon>Gammaproteobacteria</taxon>
        <taxon>Oceanospirillales</taxon>
        <taxon>Endozoicomonadaceae</taxon>
        <taxon>Endozoicomonas</taxon>
    </lineage>
</organism>
<evidence type="ECO:0000313" key="3">
    <source>
        <dbReference type="EMBL" id="AMO55255.1"/>
    </source>
</evidence>
<dbReference type="KEGG" id="emp:EZMO1_1049"/>
<dbReference type="PATRIC" id="fig|570277.3.peg.1147"/>
<feature type="compositionally biased region" description="Basic and acidic residues" evidence="1">
    <location>
        <begin position="881"/>
        <end position="894"/>
    </location>
</feature>
<evidence type="ECO:0000256" key="2">
    <source>
        <dbReference type="SAM" id="SignalP"/>
    </source>
</evidence>